<evidence type="ECO:0000256" key="3">
    <source>
        <dbReference type="ARBA" id="ARBA00022475"/>
    </source>
</evidence>
<dbReference type="RefSeq" id="WP_039207351.1">
    <property type="nucleotide sequence ID" value="NZ_JSCE01000111.1"/>
</dbReference>
<dbReference type="EMBL" id="JSCE01000111">
    <property type="protein sequence ID" value="KHM52315.1"/>
    <property type="molecule type" value="Genomic_DNA"/>
</dbReference>
<dbReference type="Gene3D" id="1.20.81.30">
    <property type="entry name" value="Type II secretion system (T2SS), domain F"/>
    <property type="match status" value="2"/>
</dbReference>
<keyword evidence="6 7" id="KW-0472">Membrane</keyword>
<dbReference type="InterPro" id="IPR018076">
    <property type="entry name" value="T2SS_GspF_dom"/>
</dbReference>
<dbReference type="Pfam" id="PF00482">
    <property type="entry name" value="T2SSF"/>
    <property type="match status" value="2"/>
</dbReference>
<keyword evidence="10" id="KW-1185">Reference proteome</keyword>
<feature type="transmembrane region" description="Helical" evidence="7">
    <location>
        <begin position="167"/>
        <end position="185"/>
    </location>
</feature>
<evidence type="ECO:0000313" key="9">
    <source>
        <dbReference type="EMBL" id="KHM52315.1"/>
    </source>
</evidence>
<dbReference type="GO" id="GO:0005886">
    <property type="term" value="C:plasma membrane"/>
    <property type="evidence" value="ECO:0007669"/>
    <property type="project" value="UniProtKB-SubCell"/>
</dbReference>
<feature type="domain" description="Type II secretion system protein GspF" evidence="8">
    <location>
        <begin position="215"/>
        <end position="339"/>
    </location>
</feature>
<dbReference type="InterPro" id="IPR003004">
    <property type="entry name" value="GspF/PilC"/>
</dbReference>
<name>A0A0B2JVG8_9FIRM</name>
<dbReference type="InterPro" id="IPR042094">
    <property type="entry name" value="T2SS_GspF_sf"/>
</dbReference>
<evidence type="ECO:0000256" key="7">
    <source>
        <dbReference type="SAM" id="Phobius"/>
    </source>
</evidence>
<keyword evidence="4 7" id="KW-0812">Transmembrane</keyword>
<dbReference type="STRING" id="82374.NZ47_05555"/>
<gene>
    <name evidence="9" type="ORF">NZ47_05555</name>
</gene>
<comment type="similarity">
    <text evidence="2">Belongs to the GSP F family.</text>
</comment>
<evidence type="ECO:0000256" key="5">
    <source>
        <dbReference type="ARBA" id="ARBA00022989"/>
    </source>
</evidence>
<protein>
    <recommendedName>
        <fullName evidence="8">Type II secretion system protein GspF domain-containing protein</fullName>
    </recommendedName>
</protein>
<dbReference type="AlphaFoldDB" id="A0A0B2JVG8"/>
<dbReference type="PANTHER" id="PTHR30012:SF0">
    <property type="entry name" value="TYPE II SECRETION SYSTEM PROTEIN F-RELATED"/>
    <property type="match status" value="1"/>
</dbReference>
<evidence type="ECO:0000256" key="1">
    <source>
        <dbReference type="ARBA" id="ARBA00004651"/>
    </source>
</evidence>
<evidence type="ECO:0000256" key="6">
    <source>
        <dbReference type="ARBA" id="ARBA00023136"/>
    </source>
</evidence>
<organism evidence="9 10">
    <name type="scientific">Anaerovibrio lipolyticus</name>
    <dbReference type="NCBI Taxonomy" id="82374"/>
    <lineage>
        <taxon>Bacteria</taxon>
        <taxon>Bacillati</taxon>
        <taxon>Bacillota</taxon>
        <taxon>Negativicutes</taxon>
        <taxon>Selenomonadales</taxon>
        <taxon>Selenomonadaceae</taxon>
        <taxon>Anaerovibrio</taxon>
    </lineage>
</organism>
<comment type="caution">
    <text evidence="9">The sequence shown here is derived from an EMBL/GenBank/DDBJ whole genome shotgun (WGS) entry which is preliminary data.</text>
</comment>
<feature type="transmembrane region" description="Helical" evidence="7">
    <location>
        <begin position="119"/>
        <end position="136"/>
    </location>
</feature>
<reference evidence="9 10" key="1">
    <citation type="journal article" date="2013" name="PLoS ONE">
        <title>Identification and characterization of three novel lipases belonging to families II and V from Anaerovibrio lipolyticus 5ST.</title>
        <authorList>
            <person name="Prive F."/>
            <person name="Kaderbhai N.N."/>
            <person name="Girdwood S."/>
            <person name="Worgan H.J."/>
            <person name="Pinloche E."/>
            <person name="Scollan N.D."/>
            <person name="Huws S.A."/>
            <person name="Newbold C.J."/>
        </authorList>
    </citation>
    <scope>NUCLEOTIDE SEQUENCE [LARGE SCALE GENOMIC DNA]</scope>
    <source>
        <strain evidence="9 10">5S</strain>
    </source>
</reference>
<evidence type="ECO:0000256" key="4">
    <source>
        <dbReference type="ARBA" id="ARBA00022692"/>
    </source>
</evidence>
<evidence type="ECO:0000259" key="8">
    <source>
        <dbReference type="Pfam" id="PF00482"/>
    </source>
</evidence>
<evidence type="ECO:0000256" key="2">
    <source>
        <dbReference type="ARBA" id="ARBA00005745"/>
    </source>
</evidence>
<feature type="domain" description="Type II secretion system protein GspF" evidence="8">
    <location>
        <begin position="24"/>
        <end position="137"/>
    </location>
</feature>
<dbReference type="Proteomes" id="UP000030993">
    <property type="component" value="Unassembled WGS sequence"/>
</dbReference>
<evidence type="ECO:0000313" key="10">
    <source>
        <dbReference type="Proteomes" id="UP000030993"/>
    </source>
</evidence>
<comment type="subcellular location">
    <subcellularLocation>
        <location evidence="1">Cell membrane</location>
        <topology evidence="1">Multi-pass membrane protein</topology>
    </subcellularLocation>
</comment>
<feature type="transmembrane region" description="Helical" evidence="7">
    <location>
        <begin position="321"/>
        <end position="344"/>
    </location>
</feature>
<sequence length="356" mass="40140">MFNKKISNKDLLVLFNCLERYNGTGLGPQRAIIEFSNINNNIYINEVLEEVCNDLENGMFLSVALDKHKEVFPSYVVEMLKVGENTGDLASVYVEIINYLDEQIKIDTSMTSALMMPKVFGVLILFLLAGYVFWVLPRLTKQLAQMNTDVPFITQLLISFGQFSVDYWFLWIALGVILMFGFKYVKASHPLFFDHVKYKLPILGELYLLQLNYKFCKIMSICYSAGINLTRSLAITSNAVSSPCLKQSLDEVVQQIASSDFIVLLREKDQYKLLNPFLFPLLNAGLVSNSLGEVLADESQRCMRQINYAIKGVEEKIGNMVLIPIWGILIIVMVAIVMPFLSLIESTGSKIMGGGI</sequence>
<keyword evidence="5 7" id="KW-1133">Transmembrane helix</keyword>
<keyword evidence="3" id="KW-1003">Cell membrane</keyword>
<accession>A0A0B2JVG8</accession>
<dbReference type="PANTHER" id="PTHR30012">
    <property type="entry name" value="GENERAL SECRETION PATHWAY PROTEIN"/>
    <property type="match status" value="1"/>
</dbReference>
<proteinExistence type="inferred from homology"/>